<sequence length="62" mass="6815">MVSFTAEDVGTPSTAYQDRIDRAHELRAAGWKLQDIADEMGVCFASVHVYLRESPRGSASTL</sequence>
<keyword evidence="2" id="KW-1185">Reference proteome</keyword>
<protein>
    <recommendedName>
        <fullName evidence="3">Helix-turn-helix domain-containing protein</fullName>
    </recommendedName>
</protein>
<evidence type="ECO:0000313" key="2">
    <source>
        <dbReference type="Proteomes" id="UP000319576"/>
    </source>
</evidence>
<organism evidence="1 2">
    <name type="scientific">Urbifossiella limnaea</name>
    <dbReference type="NCBI Taxonomy" id="2528023"/>
    <lineage>
        <taxon>Bacteria</taxon>
        <taxon>Pseudomonadati</taxon>
        <taxon>Planctomycetota</taxon>
        <taxon>Planctomycetia</taxon>
        <taxon>Gemmatales</taxon>
        <taxon>Gemmataceae</taxon>
        <taxon>Urbifossiella</taxon>
    </lineage>
</organism>
<dbReference type="Proteomes" id="UP000319576">
    <property type="component" value="Chromosome"/>
</dbReference>
<name>A0A517Y2V1_9BACT</name>
<dbReference type="AlphaFoldDB" id="A0A517Y2V1"/>
<gene>
    <name evidence="1" type="ORF">ETAA1_60390</name>
</gene>
<evidence type="ECO:0008006" key="3">
    <source>
        <dbReference type="Google" id="ProtNLM"/>
    </source>
</evidence>
<proteinExistence type="predicted"/>
<dbReference type="KEGG" id="uli:ETAA1_60390"/>
<accession>A0A517Y2V1</accession>
<evidence type="ECO:0000313" key="1">
    <source>
        <dbReference type="EMBL" id="QDU24028.1"/>
    </source>
</evidence>
<reference evidence="1 2" key="1">
    <citation type="submission" date="2019-02" db="EMBL/GenBank/DDBJ databases">
        <title>Deep-cultivation of Planctomycetes and their phenomic and genomic characterization uncovers novel biology.</title>
        <authorList>
            <person name="Wiegand S."/>
            <person name="Jogler M."/>
            <person name="Boedeker C."/>
            <person name="Pinto D."/>
            <person name="Vollmers J."/>
            <person name="Rivas-Marin E."/>
            <person name="Kohn T."/>
            <person name="Peeters S.H."/>
            <person name="Heuer A."/>
            <person name="Rast P."/>
            <person name="Oberbeckmann S."/>
            <person name="Bunk B."/>
            <person name="Jeske O."/>
            <person name="Meyerdierks A."/>
            <person name="Storesund J.E."/>
            <person name="Kallscheuer N."/>
            <person name="Luecker S."/>
            <person name="Lage O.M."/>
            <person name="Pohl T."/>
            <person name="Merkel B.J."/>
            <person name="Hornburger P."/>
            <person name="Mueller R.-W."/>
            <person name="Bruemmer F."/>
            <person name="Labrenz M."/>
            <person name="Spormann A.M."/>
            <person name="Op den Camp H."/>
            <person name="Overmann J."/>
            <person name="Amann R."/>
            <person name="Jetten M.S.M."/>
            <person name="Mascher T."/>
            <person name="Medema M.H."/>
            <person name="Devos D.P."/>
            <person name="Kaster A.-K."/>
            <person name="Ovreas L."/>
            <person name="Rohde M."/>
            <person name="Galperin M.Y."/>
            <person name="Jogler C."/>
        </authorList>
    </citation>
    <scope>NUCLEOTIDE SEQUENCE [LARGE SCALE GENOMIC DNA]</scope>
    <source>
        <strain evidence="1 2">ETA_A1</strain>
    </source>
</reference>
<dbReference type="EMBL" id="CP036273">
    <property type="protein sequence ID" value="QDU24028.1"/>
    <property type="molecule type" value="Genomic_DNA"/>
</dbReference>